<comment type="catalytic activity">
    <reaction evidence="1">
        <text>ATP + protein L-histidine = ADP + protein N-phospho-L-histidine.</text>
        <dbReference type="EC" id="2.7.13.3"/>
    </reaction>
</comment>
<dbReference type="PRINTS" id="PR00344">
    <property type="entry name" value="BCTRLSENSOR"/>
</dbReference>
<dbReference type="SUPFAM" id="SSF52172">
    <property type="entry name" value="CheY-like"/>
    <property type="match status" value="1"/>
</dbReference>
<dbReference type="InterPro" id="IPR001789">
    <property type="entry name" value="Sig_transdc_resp-reg_receiver"/>
</dbReference>
<dbReference type="SUPFAM" id="SSF55874">
    <property type="entry name" value="ATPase domain of HSP90 chaperone/DNA topoisomerase II/histidine kinase"/>
    <property type="match status" value="1"/>
</dbReference>
<reference evidence="10 11" key="1">
    <citation type="submission" date="2017-10" db="EMBL/GenBank/DDBJ databases">
        <title>Novel microbial diversity and functional potential in the marine mammal oral microbiome.</title>
        <authorList>
            <person name="Dudek N.K."/>
            <person name="Sun C.L."/>
            <person name="Burstein D."/>
            <person name="Kantor R.S."/>
            <person name="Aliaga Goltsman D.S."/>
            <person name="Bik E.M."/>
            <person name="Thomas B.C."/>
            <person name="Banfield J.F."/>
            <person name="Relman D.A."/>
        </authorList>
    </citation>
    <scope>NUCLEOTIDE SEQUENCE [LARGE SCALE GENOMIC DNA]</scope>
    <source>
        <strain evidence="10">DOLJORAL78_47_16</strain>
    </source>
</reference>
<dbReference type="CDD" id="cd00082">
    <property type="entry name" value="HisKA"/>
    <property type="match status" value="1"/>
</dbReference>
<dbReference type="Proteomes" id="UP000230821">
    <property type="component" value="Unassembled WGS sequence"/>
</dbReference>
<accession>A0A2G6KIQ2</accession>
<dbReference type="SMART" id="SM00448">
    <property type="entry name" value="REC"/>
    <property type="match status" value="1"/>
</dbReference>
<sequence>MMILVADDSETIVGVLRFLLESHGYDVISASDGIEAISKTYKSQPDLVLLDIEMPKMTGYQVCRLLKSDTATKNIPIIILTSRGHKRDRFWGLSTGADDFITKNFESETELFKKIEAVIRQATSSKDPIPEHERHNASERQSQSIQAPITEVSVLEQVNHILDRQLFQATIVNELSYLAINMHSFFTTIHSLFNLLAKVCEFEVASIFLKEEKLYNIFLYMVPPVSRQFLQSVKQQVIDVYKNYQPLESIEHVEVTILKDTDQENCERSASREKDVATFFTLPLKVRNSIIGVLALGSAKENAFNAETLETLRVFTNEASIVLDNSVLFKQLEQSNLELEETIDKLKRTQAQLVQSEKMASLGQLVAGVAHEINTPSGAINAATSNLMNVLSDIVESFRLMVQEGLTHDDQQILLAIITRFTLSITTARRSTISIREESKALEIRLENEHFPNARRAAKQIARFSLTPEHIEALLSVLSTYDAIPILDFLEKCHKIIHASRDIKTSIHMITKIVNALKLYSRVGQATVEETDIHEGIETTLTILQNHLKYGIEVIRDFGELPKIPCYVNELNQVWTNIIHNAIQAMDGSGTLTITTSVSSLPTLNVSPDTEDGEFIGDNMLDGRVIVCITDTGPGIPLSIQGKIFDPYFTTKDQGEGSGLGLGITQQIVERHHGEIRVKSQPGNTTFEVFLPISGVQKEFLAS</sequence>
<dbReference type="Gene3D" id="1.10.287.130">
    <property type="match status" value="1"/>
</dbReference>
<evidence type="ECO:0000256" key="5">
    <source>
        <dbReference type="ARBA" id="ARBA00022777"/>
    </source>
</evidence>
<feature type="modified residue" description="4-aspartylphosphate" evidence="6">
    <location>
        <position position="51"/>
    </location>
</feature>
<dbReference type="InterPro" id="IPR003594">
    <property type="entry name" value="HATPase_dom"/>
</dbReference>
<feature type="domain" description="Response regulatory" evidence="9">
    <location>
        <begin position="2"/>
        <end position="118"/>
    </location>
</feature>
<dbReference type="InterPro" id="IPR011006">
    <property type="entry name" value="CheY-like_superfamily"/>
</dbReference>
<evidence type="ECO:0000256" key="3">
    <source>
        <dbReference type="ARBA" id="ARBA00022553"/>
    </source>
</evidence>
<dbReference type="Gene3D" id="3.30.450.40">
    <property type="match status" value="1"/>
</dbReference>
<keyword evidence="4" id="KW-0808">Transferase</keyword>
<dbReference type="GO" id="GO:0000155">
    <property type="term" value="F:phosphorelay sensor kinase activity"/>
    <property type="evidence" value="ECO:0007669"/>
    <property type="project" value="InterPro"/>
</dbReference>
<keyword evidence="7" id="KW-0175">Coiled coil</keyword>
<evidence type="ECO:0000256" key="2">
    <source>
        <dbReference type="ARBA" id="ARBA00012438"/>
    </source>
</evidence>
<dbReference type="Pfam" id="PF00072">
    <property type="entry name" value="Response_reg"/>
    <property type="match status" value="1"/>
</dbReference>
<evidence type="ECO:0000256" key="1">
    <source>
        <dbReference type="ARBA" id="ARBA00000085"/>
    </source>
</evidence>
<dbReference type="Gene3D" id="3.40.50.2300">
    <property type="match status" value="1"/>
</dbReference>
<evidence type="ECO:0000256" key="6">
    <source>
        <dbReference type="PROSITE-ProRule" id="PRU00169"/>
    </source>
</evidence>
<dbReference type="SMART" id="SM00387">
    <property type="entry name" value="HATPase_c"/>
    <property type="match status" value="1"/>
</dbReference>
<evidence type="ECO:0000256" key="4">
    <source>
        <dbReference type="ARBA" id="ARBA00022679"/>
    </source>
</evidence>
<dbReference type="EC" id="2.7.13.3" evidence="2"/>
<dbReference type="InterPro" id="IPR029016">
    <property type="entry name" value="GAF-like_dom_sf"/>
</dbReference>
<name>A0A2G6KIQ2_9BACT</name>
<dbReference type="InterPro" id="IPR005467">
    <property type="entry name" value="His_kinase_dom"/>
</dbReference>
<dbReference type="InterPro" id="IPR004358">
    <property type="entry name" value="Sig_transdc_His_kin-like_C"/>
</dbReference>
<dbReference type="PROSITE" id="PS50110">
    <property type="entry name" value="RESPONSE_REGULATORY"/>
    <property type="match status" value="1"/>
</dbReference>
<feature type="domain" description="Histidine kinase" evidence="8">
    <location>
        <begin position="503"/>
        <end position="695"/>
    </location>
</feature>
<feature type="coiled-coil region" evidence="7">
    <location>
        <begin position="329"/>
        <end position="359"/>
    </location>
</feature>
<dbReference type="AlphaFoldDB" id="A0A2G6KIQ2"/>
<dbReference type="SUPFAM" id="SSF55781">
    <property type="entry name" value="GAF domain-like"/>
    <property type="match status" value="1"/>
</dbReference>
<dbReference type="InterPro" id="IPR003018">
    <property type="entry name" value="GAF"/>
</dbReference>
<organism evidence="10 11">
    <name type="scientific">candidate division KSB3 bacterium</name>
    <dbReference type="NCBI Taxonomy" id="2044937"/>
    <lineage>
        <taxon>Bacteria</taxon>
        <taxon>candidate division KSB3</taxon>
    </lineage>
</organism>
<dbReference type="Gene3D" id="3.30.565.10">
    <property type="entry name" value="Histidine kinase-like ATPase, C-terminal domain"/>
    <property type="match status" value="1"/>
</dbReference>
<dbReference type="PANTHER" id="PTHR43065:SF48">
    <property type="entry name" value="HISTIDINE KINASE"/>
    <property type="match status" value="1"/>
</dbReference>
<evidence type="ECO:0000313" key="11">
    <source>
        <dbReference type="Proteomes" id="UP000230821"/>
    </source>
</evidence>
<protein>
    <recommendedName>
        <fullName evidence="2">histidine kinase</fullName>
        <ecNumber evidence="2">2.7.13.3</ecNumber>
    </recommendedName>
</protein>
<comment type="caution">
    <text evidence="10">The sequence shown here is derived from an EMBL/GenBank/DDBJ whole genome shotgun (WGS) entry which is preliminary data.</text>
</comment>
<evidence type="ECO:0000259" key="8">
    <source>
        <dbReference type="PROSITE" id="PS50109"/>
    </source>
</evidence>
<dbReference type="EMBL" id="PDSK01000050">
    <property type="protein sequence ID" value="PIE35250.1"/>
    <property type="molecule type" value="Genomic_DNA"/>
</dbReference>
<dbReference type="PANTHER" id="PTHR43065">
    <property type="entry name" value="SENSOR HISTIDINE KINASE"/>
    <property type="match status" value="1"/>
</dbReference>
<proteinExistence type="predicted"/>
<evidence type="ECO:0000256" key="7">
    <source>
        <dbReference type="SAM" id="Coils"/>
    </source>
</evidence>
<evidence type="ECO:0000313" key="10">
    <source>
        <dbReference type="EMBL" id="PIE35250.1"/>
    </source>
</evidence>
<keyword evidence="5" id="KW-0418">Kinase</keyword>
<dbReference type="PROSITE" id="PS50109">
    <property type="entry name" value="HIS_KIN"/>
    <property type="match status" value="1"/>
</dbReference>
<dbReference type="InterPro" id="IPR003661">
    <property type="entry name" value="HisK_dim/P_dom"/>
</dbReference>
<evidence type="ECO:0000259" key="9">
    <source>
        <dbReference type="PROSITE" id="PS50110"/>
    </source>
</evidence>
<keyword evidence="3 6" id="KW-0597">Phosphoprotein</keyword>
<dbReference type="SMART" id="SM00065">
    <property type="entry name" value="GAF"/>
    <property type="match status" value="1"/>
</dbReference>
<dbReference type="Pfam" id="PF02518">
    <property type="entry name" value="HATPase_c"/>
    <property type="match status" value="1"/>
</dbReference>
<dbReference type="InterPro" id="IPR036890">
    <property type="entry name" value="HATPase_C_sf"/>
</dbReference>
<dbReference type="Pfam" id="PF13185">
    <property type="entry name" value="GAF_2"/>
    <property type="match status" value="1"/>
</dbReference>
<gene>
    <name evidence="10" type="ORF">CSA56_05020</name>
</gene>